<comment type="caution">
    <text evidence="3">The sequence shown here is derived from an EMBL/GenBank/DDBJ whole genome shotgun (WGS) entry which is preliminary data.</text>
</comment>
<dbReference type="RefSeq" id="WP_188490021.1">
    <property type="nucleotide sequence ID" value="NZ_BMCS01000001.1"/>
</dbReference>
<protein>
    <submittedName>
        <fullName evidence="3">ATPase</fullName>
    </submittedName>
</protein>
<evidence type="ECO:0000259" key="2">
    <source>
        <dbReference type="Pfam" id="PF08327"/>
    </source>
</evidence>
<dbReference type="SUPFAM" id="SSF55961">
    <property type="entry name" value="Bet v1-like"/>
    <property type="match status" value="1"/>
</dbReference>
<evidence type="ECO:0000256" key="1">
    <source>
        <dbReference type="ARBA" id="ARBA00006817"/>
    </source>
</evidence>
<dbReference type="Pfam" id="PF08327">
    <property type="entry name" value="AHSA1"/>
    <property type="match status" value="1"/>
</dbReference>
<reference evidence="4" key="1">
    <citation type="journal article" date="2019" name="Int. J. Syst. Evol. Microbiol.">
        <title>The Global Catalogue of Microorganisms (GCM) 10K type strain sequencing project: providing services to taxonomists for standard genome sequencing and annotation.</title>
        <authorList>
            <consortium name="The Broad Institute Genomics Platform"/>
            <consortium name="The Broad Institute Genome Sequencing Center for Infectious Disease"/>
            <person name="Wu L."/>
            <person name="Ma J."/>
        </authorList>
    </citation>
    <scope>NUCLEOTIDE SEQUENCE [LARGE SCALE GENOMIC DNA]</scope>
    <source>
        <strain evidence="4">CCM 7855</strain>
    </source>
</reference>
<name>A0ABQ1UWJ8_9NOCA</name>
<feature type="domain" description="Activator of Hsp90 ATPase homologue 1/2-like C-terminal" evidence="2">
    <location>
        <begin position="17"/>
        <end position="134"/>
    </location>
</feature>
<keyword evidence="4" id="KW-1185">Reference proteome</keyword>
<comment type="similarity">
    <text evidence="1">Belongs to the AHA1 family.</text>
</comment>
<dbReference type="EMBL" id="BMCS01000001">
    <property type="protein sequence ID" value="GGF28499.1"/>
    <property type="molecule type" value="Genomic_DNA"/>
</dbReference>
<organism evidence="3 4">
    <name type="scientific">Williamsia phyllosphaerae</name>
    <dbReference type="NCBI Taxonomy" id="885042"/>
    <lineage>
        <taxon>Bacteria</taxon>
        <taxon>Bacillati</taxon>
        <taxon>Actinomycetota</taxon>
        <taxon>Actinomycetes</taxon>
        <taxon>Mycobacteriales</taxon>
        <taxon>Nocardiaceae</taxon>
        <taxon>Williamsia</taxon>
    </lineage>
</organism>
<sequence length="161" mass="17806">MTTPTDERFVARRTLPATADHIFAALADPDRHQDTEPRDWVRDAVDPSPISGTGHVFAVNMYLEAVGGSYVMHNLVTEFDPGRKIAWMPGQLTDDGKHDPGGWVWRYELAPQDSGTEVTLTYDWSGTPRAIRDEIGGLPPFPAEFLDESLAALERAVTTDP</sequence>
<evidence type="ECO:0000313" key="3">
    <source>
        <dbReference type="EMBL" id="GGF28499.1"/>
    </source>
</evidence>
<dbReference type="InterPro" id="IPR023393">
    <property type="entry name" value="START-like_dom_sf"/>
</dbReference>
<evidence type="ECO:0000313" key="4">
    <source>
        <dbReference type="Proteomes" id="UP000632454"/>
    </source>
</evidence>
<dbReference type="Proteomes" id="UP000632454">
    <property type="component" value="Unassembled WGS sequence"/>
</dbReference>
<proteinExistence type="inferred from homology"/>
<gene>
    <name evidence="3" type="ORF">GCM10007298_25340</name>
</gene>
<dbReference type="InterPro" id="IPR013538">
    <property type="entry name" value="ASHA1/2-like_C"/>
</dbReference>
<accession>A0ABQ1UWJ8</accession>
<dbReference type="Gene3D" id="3.30.530.20">
    <property type="match status" value="1"/>
</dbReference>